<sequence length="375" mass="41036">KGQDKFTVHNGNGQLRLKNGSQIEWSAEGPNVFPAVIRASEDSLTPEREGRCSGSMFTLTSVTVIVTSKRSLPIQITSNPIILRVTKNTPPSEPIGEIIVVRNGTVSTEPFMYENCSGSFYIVNEKGVIEQRADQLINATTSFEVIIKDHKGRWLGQNVFVVLAETGHQQNGPPTTATEGTVFTTTLSALASIGVHSSNEASSTTLSNRPATETVFQTTTSPVVGPSIPVMDSVNVQLGEFIYTANDRPCDIGFVSTNTCDLKFSIIYRWTSEEGIQNTAQELIAPDNADDILFNNAVEILSDPIPIGSVVTVRVLVVDMDWFFDGEDIAQFTFTFTVPDKNQSLELVLRDYRSEWFSQMKVTFQANLFGSSATG</sequence>
<accession>A0A9X6NM48</accession>
<name>A0A9X6NM48_HYPEX</name>
<dbReference type="AlphaFoldDB" id="A0A9X6NM48"/>
<dbReference type="OrthoDB" id="10681880at2759"/>
<keyword evidence="2" id="KW-1185">Reference proteome</keyword>
<dbReference type="EMBL" id="MTYJ01000678">
    <property type="protein sequence ID" value="OWA55343.1"/>
    <property type="molecule type" value="Genomic_DNA"/>
</dbReference>
<dbReference type="Proteomes" id="UP000192578">
    <property type="component" value="Unassembled WGS sequence"/>
</dbReference>
<protein>
    <submittedName>
        <fullName evidence="1">Uncharacterized protein</fullName>
    </submittedName>
</protein>
<reference evidence="2" key="1">
    <citation type="submission" date="2017-01" db="EMBL/GenBank/DDBJ databases">
        <title>Comparative genomics of anhydrobiosis in the tardigrade Hypsibius dujardini.</title>
        <authorList>
            <person name="Yoshida Y."/>
            <person name="Koutsovoulos G."/>
            <person name="Laetsch D."/>
            <person name="Stevens L."/>
            <person name="Kumar S."/>
            <person name="Horikawa D."/>
            <person name="Ishino K."/>
            <person name="Komine S."/>
            <person name="Tomita M."/>
            <person name="Blaxter M."/>
            <person name="Arakawa K."/>
        </authorList>
    </citation>
    <scope>NUCLEOTIDE SEQUENCE [LARGE SCALE GENOMIC DNA]</scope>
    <source>
        <strain evidence="2">Z151</strain>
    </source>
</reference>
<proteinExistence type="predicted"/>
<feature type="non-terminal residue" evidence="1">
    <location>
        <position position="1"/>
    </location>
</feature>
<evidence type="ECO:0000313" key="1">
    <source>
        <dbReference type="EMBL" id="OWA55343.1"/>
    </source>
</evidence>
<comment type="caution">
    <text evidence="1">The sequence shown here is derived from an EMBL/GenBank/DDBJ whole genome shotgun (WGS) entry which is preliminary data.</text>
</comment>
<gene>
    <name evidence="1" type="ORF">BV898_19727</name>
</gene>
<organism evidence="1 2">
    <name type="scientific">Hypsibius exemplaris</name>
    <name type="common">Freshwater tardigrade</name>
    <dbReference type="NCBI Taxonomy" id="2072580"/>
    <lineage>
        <taxon>Eukaryota</taxon>
        <taxon>Metazoa</taxon>
        <taxon>Ecdysozoa</taxon>
        <taxon>Tardigrada</taxon>
        <taxon>Eutardigrada</taxon>
        <taxon>Parachela</taxon>
        <taxon>Hypsibioidea</taxon>
        <taxon>Hypsibiidae</taxon>
        <taxon>Hypsibius</taxon>
    </lineage>
</organism>
<evidence type="ECO:0000313" key="2">
    <source>
        <dbReference type="Proteomes" id="UP000192578"/>
    </source>
</evidence>